<evidence type="ECO:0000256" key="6">
    <source>
        <dbReference type="SAM" id="MobiDB-lite"/>
    </source>
</evidence>
<feature type="domain" description="ER membrane protein complex subunit 7 beta-sandwich" evidence="7">
    <location>
        <begin position="81"/>
        <end position="218"/>
    </location>
</feature>
<keyword evidence="2" id="KW-0812">Transmembrane</keyword>
<feature type="region of interest" description="Disordered" evidence="6">
    <location>
        <begin position="256"/>
        <end position="282"/>
    </location>
</feature>
<dbReference type="GeneID" id="6193616"/>
<evidence type="ECO:0000256" key="1">
    <source>
        <dbReference type="ARBA" id="ARBA00004167"/>
    </source>
</evidence>
<keyword evidence="4" id="KW-1133">Transmembrane helix</keyword>
<dbReference type="InterPro" id="IPR039163">
    <property type="entry name" value="EMC7"/>
</dbReference>
<dbReference type="GO" id="GO:0072546">
    <property type="term" value="C:EMC complex"/>
    <property type="evidence" value="ECO:0007669"/>
    <property type="project" value="TreeGrafter"/>
</dbReference>
<name>B2B0Q3_PODAN</name>
<dbReference type="KEGG" id="pan:PODANSg6531"/>
<dbReference type="RefSeq" id="XP_001909495.1">
    <property type="nucleotide sequence ID" value="XM_001909460.1"/>
</dbReference>
<comment type="subcellular location">
    <subcellularLocation>
        <location evidence="1">Membrane</location>
        <topology evidence="1">Single-pass membrane protein</topology>
    </subcellularLocation>
</comment>
<evidence type="ECO:0000256" key="4">
    <source>
        <dbReference type="ARBA" id="ARBA00022989"/>
    </source>
</evidence>
<dbReference type="Pfam" id="PF09430">
    <property type="entry name" value="EMC7_beta-sandw"/>
    <property type="match status" value="1"/>
</dbReference>
<feature type="compositionally biased region" description="Low complexity" evidence="6">
    <location>
        <begin position="269"/>
        <end position="280"/>
    </location>
</feature>
<gene>
    <name evidence="8" type="ORF">PODANS_3_6920</name>
</gene>
<evidence type="ECO:0000259" key="7">
    <source>
        <dbReference type="Pfam" id="PF09430"/>
    </source>
</evidence>
<evidence type="ECO:0000256" key="2">
    <source>
        <dbReference type="ARBA" id="ARBA00022692"/>
    </source>
</evidence>
<evidence type="ECO:0000256" key="5">
    <source>
        <dbReference type="ARBA" id="ARBA00023136"/>
    </source>
</evidence>
<keyword evidence="5" id="KW-0472">Membrane</keyword>
<reference evidence="8" key="2">
    <citation type="submission" date="2008-07" db="EMBL/GenBank/DDBJ databases">
        <authorList>
            <person name="Genoscope - CEA"/>
        </authorList>
    </citation>
    <scope>NUCLEOTIDE SEQUENCE</scope>
    <source>
        <strain evidence="8">S mat+</strain>
    </source>
</reference>
<sequence length="367" mass="40051">MSFTAGAPSPETANQTPHCPPVSRVSSLGPGHPNDILPRPPTMRIPTLLSLLGAATALTHNNPPLQTSLTVHIPPSAPLPNPAALLPQTHATLNSLTKHHSAPLSDKSNFHFHNVTPGSYLLDIHCLTHAFLPLRVDISPSSSSSSDPSEQSPIKIEAWETFRGNDWGNKGEKVSTEVSDGKSGMMVVVARMAGQKSYFMERSSFSVLSIFKNPIILLSLVSMGLFFGMPKLIENMDPEMRAEWEEQQKSNPMNALMGAASGQQGEGQRTSPSPRSPSLRTQDDTYLEYEVITTKTKHHGSASQPRVTDYTHSVVSAHNGVPLLTLLFIAARVAQHNSRHTLTREHNSLVSFIHNMYIQTYTICNSS</sequence>
<organism evidence="8">
    <name type="scientific">Podospora anserina (strain S / ATCC MYA-4624 / DSM 980 / FGSC 10383)</name>
    <name type="common">Pleurage anserina</name>
    <dbReference type="NCBI Taxonomy" id="515849"/>
    <lineage>
        <taxon>Eukaryota</taxon>
        <taxon>Fungi</taxon>
        <taxon>Dikarya</taxon>
        <taxon>Ascomycota</taxon>
        <taxon>Pezizomycotina</taxon>
        <taxon>Sordariomycetes</taxon>
        <taxon>Sordariomycetidae</taxon>
        <taxon>Sordariales</taxon>
        <taxon>Podosporaceae</taxon>
        <taxon>Podospora</taxon>
        <taxon>Podospora anserina</taxon>
    </lineage>
</organism>
<dbReference type="PANTHER" id="PTHR13605:SF4">
    <property type="entry name" value="ER MEMBRANE PROTEIN COMPLEX SUBUNIT 7"/>
    <property type="match status" value="1"/>
</dbReference>
<dbReference type="EMBL" id="CU638743">
    <property type="protein sequence ID" value="CAP70628.1"/>
    <property type="molecule type" value="Genomic_DNA"/>
</dbReference>
<dbReference type="AlphaFoldDB" id="B2B0Q3"/>
<evidence type="ECO:0000256" key="3">
    <source>
        <dbReference type="ARBA" id="ARBA00022729"/>
    </source>
</evidence>
<dbReference type="PANTHER" id="PTHR13605">
    <property type="entry name" value="ER MEMBRANE PROTEIN COMPLEX SUBUNIT 7"/>
    <property type="match status" value="1"/>
</dbReference>
<evidence type="ECO:0000313" key="8">
    <source>
        <dbReference type="EMBL" id="CAP70628.1"/>
    </source>
</evidence>
<accession>B2B0Q3</accession>
<reference evidence="8" key="1">
    <citation type="journal article" date="2008" name="Genome Biol.">
        <title>The genome sequence of the model ascomycete fungus Podospora anserina.</title>
        <authorList>
            <person name="Espagne E."/>
            <person name="Lespinet O."/>
            <person name="Malagnac F."/>
            <person name="Da Silva C."/>
            <person name="Jaillon O."/>
            <person name="Porcel B.M."/>
            <person name="Couloux A."/>
            <person name="Aury J.-M."/>
            <person name="Segurens B."/>
            <person name="Poulain J."/>
            <person name="Anthouard V."/>
            <person name="Grossetete S."/>
            <person name="Khalili H."/>
            <person name="Coppin E."/>
            <person name="Dequard-Chablat M."/>
            <person name="Picard M."/>
            <person name="Contamine V."/>
            <person name="Arnaise S."/>
            <person name="Bourdais A."/>
            <person name="Berteaux-Lecellier V."/>
            <person name="Gautheret D."/>
            <person name="de Vries R.P."/>
            <person name="Battaglia E."/>
            <person name="Coutinho P.M."/>
            <person name="Danchin E.G.J."/>
            <person name="Henrissat B."/>
            <person name="El Khoury R."/>
            <person name="Sainsard-Chanet A."/>
            <person name="Boivin A."/>
            <person name="Pinan-Lucarre B."/>
            <person name="Sellem C.H."/>
            <person name="Debuchy R."/>
            <person name="Wincker P."/>
            <person name="Weissenbach J."/>
            <person name="Silar P."/>
        </authorList>
    </citation>
    <scope>NUCLEOTIDE SEQUENCE [LARGE SCALE GENOMIC DNA]</scope>
    <source>
        <strain evidence="8">S mat+</strain>
    </source>
</reference>
<dbReference type="HOGENOM" id="CLU_754638_0_0_1"/>
<proteinExistence type="predicted"/>
<dbReference type="VEuPathDB" id="FungiDB:PODANS_3_6920"/>
<dbReference type="OrthoDB" id="27095at2759"/>
<feature type="region of interest" description="Disordered" evidence="6">
    <location>
        <begin position="1"/>
        <end position="41"/>
    </location>
</feature>
<protein>
    <submittedName>
        <fullName evidence="8">Podospora anserina S mat+ genomic DNA chromosome 3, supercontig 2</fullName>
    </submittedName>
</protein>
<dbReference type="InterPro" id="IPR019008">
    <property type="entry name" value="Beta_sandwich_EMC7"/>
</dbReference>
<keyword evidence="3" id="KW-0732">Signal</keyword>